<accession>A0A848KTZ0</accession>
<evidence type="ECO:0000256" key="4">
    <source>
        <dbReference type="ARBA" id="ARBA00023136"/>
    </source>
</evidence>
<comment type="caution">
    <text evidence="7">The sequence shown here is derived from an EMBL/GenBank/DDBJ whole genome shotgun (WGS) entry which is preliminary data.</text>
</comment>
<feature type="transmembrane region" description="Helical" evidence="5">
    <location>
        <begin position="114"/>
        <end position="132"/>
    </location>
</feature>
<protein>
    <submittedName>
        <fullName evidence="7">MFS transporter</fullName>
    </submittedName>
</protein>
<evidence type="ECO:0000313" key="8">
    <source>
        <dbReference type="Proteomes" id="UP000550729"/>
    </source>
</evidence>
<dbReference type="AlphaFoldDB" id="A0A848KTZ0"/>
<feature type="transmembrane region" description="Helical" evidence="5">
    <location>
        <begin position="315"/>
        <end position="335"/>
    </location>
</feature>
<gene>
    <name evidence="7" type="ORF">HH308_13190</name>
</gene>
<dbReference type="GO" id="GO:0005886">
    <property type="term" value="C:plasma membrane"/>
    <property type="evidence" value="ECO:0007669"/>
    <property type="project" value="UniProtKB-SubCell"/>
</dbReference>
<dbReference type="InterPro" id="IPR020846">
    <property type="entry name" value="MFS_dom"/>
</dbReference>
<dbReference type="InterPro" id="IPR011701">
    <property type="entry name" value="MFS"/>
</dbReference>
<keyword evidence="4 5" id="KW-0472">Membrane</keyword>
<feature type="transmembrane region" description="Helical" evidence="5">
    <location>
        <begin position="224"/>
        <end position="246"/>
    </location>
</feature>
<sequence length="412" mass="43183">MSTATAPTSDVTTTRSLFAGRAVVLIAILIFSLSLRTAVTSMTPLMTRISGEIGFGDAMIGVFGMMPTAMFGLAGIVSPALGRRFGLERLTLVAVVATILGIGARSAVSSTWALLALSGLALAGMGIGNIIIPPLVKRYFGDRVAMLSTAYITCVQLGTAIPAAVTVPLADAHGWRTSLAVWAIVPLLALMPWVWVVRARRGHDVADHTAEATEPALPVWRSPLAWGMSLMFGMTSLATYSMFAWIPRILTDAGASEATGGTMVALFSATGFIATLFAPTLTARWANPFGWVLAFVTCLLIGFAGLLWAPMHGTVLWVGLLGLGPTTFPMALTLINLRTRTSAGSASLSGFTQGVGYLFACAGPVFFGLLHTWTGGWTAPFAFLLATTCVLVGGAYVACKPRYLEDGLAAAR</sequence>
<dbReference type="PROSITE" id="PS50850">
    <property type="entry name" value="MFS"/>
    <property type="match status" value="1"/>
</dbReference>
<feature type="transmembrane region" description="Helical" evidence="5">
    <location>
        <begin position="18"/>
        <end position="38"/>
    </location>
</feature>
<feature type="transmembrane region" description="Helical" evidence="5">
    <location>
        <begin position="355"/>
        <end position="373"/>
    </location>
</feature>
<feature type="transmembrane region" description="Helical" evidence="5">
    <location>
        <begin position="58"/>
        <end position="78"/>
    </location>
</feature>
<feature type="domain" description="Major facilitator superfamily (MFS) profile" evidence="6">
    <location>
        <begin position="22"/>
        <end position="405"/>
    </location>
</feature>
<feature type="transmembrane region" description="Helical" evidence="5">
    <location>
        <begin position="289"/>
        <end position="309"/>
    </location>
</feature>
<reference evidence="7 8" key="1">
    <citation type="submission" date="2020-04" db="EMBL/GenBank/DDBJ databases">
        <title>Gordonia sp. nov. TBRC 11910.</title>
        <authorList>
            <person name="Suriyachadkun C."/>
        </authorList>
    </citation>
    <scope>NUCLEOTIDE SEQUENCE [LARGE SCALE GENOMIC DNA]</scope>
    <source>
        <strain evidence="7 8">TBRC 11910</strain>
    </source>
</reference>
<keyword evidence="3 5" id="KW-1133">Transmembrane helix</keyword>
<dbReference type="PANTHER" id="PTHR23523:SF2">
    <property type="entry name" value="2-NITROIMIDAZOLE TRANSPORTER"/>
    <property type="match status" value="1"/>
</dbReference>
<evidence type="ECO:0000259" key="6">
    <source>
        <dbReference type="PROSITE" id="PS50850"/>
    </source>
</evidence>
<comment type="subcellular location">
    <subcellularLocation>
        <location evidence="1">Cell membrane</location>
        <topology evidence="1">Multi-pass membrane protein</topology>
    </subcellularLocation>
</comment>
<dbReference type="GO" id="GO:0022857">
    <property type="term" value="F:transmembrane transporter activity"/>
    <property type="evidence" value="ECO:0007669"/>
    <property type="project" value="InterPro"/>
</dbReference>
<feature type="transmembrane region" description="Helical" evidence="5">
    <location>
        <begin position="90"/>
        <end position="108"/>
    </location>
</feature>
<organism evidence="7 8">
    <name type="scientific">Gordonia asplenii</name>
    <dbReference type="NCBI Taxonomy" id="2725283"/>
    <lineage>
        <taxon>Bacteria</taxon>
        <taxon>Bacillati</taxon>
        <taxon>Actinomycetota</taxon>
        <taxon>Actinomycetes</taxon>
        <taxon>Mycobacteriales</taxon>
        <taxon>Gordoniaceae</taxon>
        <taxon>Gordonia</taxon>
    </lineage>
</organism>
<evidence type="ECO:0000256" key="5">
    <source>
        <dbReference type="SAM" id="Phobius"/>
    </source>
</evidence>
<evidence type="ECO:0000313" key="7">
    <source>
        <dbReference type="EMBL" id="NMO02166.1"/>
    </source>
</evidence>
<dbReference type="Proteomes" id="UP000550729">
    <property type="component" value="Unassembled WGS sequence"/>
</dbReference>
<dbReference type="InterPro" id="IPR036259">
    <property type="entry name" value="MFS_trans_sf"/>
</dbReference>
<feature type="transmembrane region" description="Helical" evidence="5">
    <location>
        <begin position="379"/>
        <end position="399"/>
    </location>
</feature>
<dbReference type="Gene3D" id="1.20.1250.20">
    <property type="entry name" value="MFS general substrate transporter like domains"/>
    <property type="match status" value="1"/>
</dbReference>
<dbReference type="SUPFAM" id="SSF103473">
    <property type="entry name" value="MFS general substrate transporter"/>
    <property type="match status" value="1"/>
</dbReference>
<dbReference type="InterPro" id="IPR052524">
    <property type="entry name" value="MFS_Cyanate_Porter"/>
</dbReference>
<dbReference type="Pfam" id="PF07690">
    <property type="entry name" value="MFS_1"/>
    <property type="match status" value="1"/>
</dbReference>
<proteinExistence type="predicted"/>
<name>A0A848KTZ0_9ACTN</name>
<dbReference type="RefSeq" id="WP_170194674.1">
    <property type="nucleotide sequence ID" value="NZ_JABBNB010000012.1"/>
</dbReference>
<dbReference type="PANTHER" id="PTHR23523">
    <property type="match status" value="1"/>
</dbReference>
<keyword evidence="8" id="KW-1185">Reference proteome</keyword>
<keyword evidence="2 5" id="KW-0812">Transmembrane</keyword>
<evidence type="ECO:0000256" key="2">
    <source>
        <dbReference type="ARBA" id="ARBA00022692"/>
    </source>
</evidence>
<feature type="transmembrane region" description="Helical" evidence="5">
    <location>
        <begin position="179"/>
        <end position="197"/>
    </location>
</feature>
<feature type="transmembrane region" description="Helical" evidence="5">
    <location>
        <begin position="258"/>
        <end position="277"/>
    </location>
</feature>
<feature type="transmembrane region" description="Helical" evidence="5">
    <location>
        <begin position="144"/>
        <end position="167"/>
    </location>
</feature>
<dbReference type="EMBL" id="JABBNB010000012">
    <property type="protein sequence ID" value="NMO02166.1"/>
    <property type="molecule type" value="Genomic_DNA"/>
</dbReference>
<evidence type="ECO:0000256" key="1">
    <source>
        <dbReference type="ARBA" id="ARBA00004651"/>
    </source>
</evidence>
<evidence type="ECO:0000256" key="3">
    <source>
        <dbReference type="ARBA" id="ARBA00022989"/>
    </source>
</evidence>